<dbReference type="GO" id="GO:0008324">
    <property type="term" value="F:monoatomic cation transmembrane transporter activity"/>
    <property type="evidence" value="ECO:0007669"/>
    <property type="project" value="InterPro"/>
</dbReference>
<dbReference type="KEGG" id="tvr:TVD_04485"/>
<dbReference type="PANTHER" id="PTHR34584:SF1">
    <property type="entry name" value="NA(+)_H(+) ANTIPORTER SUBUNIT E1"/>
    <property type="match status" value="1"/>
</dbReference>
<name>A0A0G3G0G2_9GAMM</name>
<dbReference type="Pfam" id="PF01899">
    <property type="entry name" value="MNHE"/>
    <property type="match status" value="1"/>
</dbReference>
<reference evidence="8 9" key="1">
    <citation type="submission" date="2015-04" db="EMBL/GenBank/DDBJ databases">
        <title>Complete Sequence for the Genome of the Thioalkalivibrio versutus D301.</title>
        <authorList>
            <person name="Mu T."/>
            <person name="Zhou J."/>
            <person name="Xu X."/>
        </authorList>
    </citation>
    <scope>NUCLEOTIDE SEQUENCE [LARGE SCALE GENOMIC DNA]</scope>
    <source>
        <strain evidence="8 9">D301</strain>
    </source>
</reference>
<evidence type="ECO:0000256" key="6">
    <source>
        <dbReference type="ARBA" id="ARBA00023136"/>
    </source>
</evidence>
<comment type="subcellular location">
    <subcellularLocation>
        <location evidence="1">Cell membrane</location>
        <topology evidence="1">Multi-pass membrane protein</topology>
    </subcellularLocation>
</comment>
<dbReference type="OrthoDB" id="9807187at2"/>
<protein>
    <submittedName>
        <fullName evidence="8">Cation:proton antiporter</fullName>
    </submittedName>
</protein>
<keyword evidence="9" id="KW-1185">Reference proteome</keyword>
<sequence>MIALTWNIALALIWVFLTGTFTTGNLLVGFFLGYVLLAFALRDKPGFASYARRVPRFIGFIGFFLWELFMSNLKVAYDVMTPTHHMVPGVIAFPLDAKTDGEITIVANLISLTPGTLSLDVSTDKKVLYIHVMYLEDRDAVIRSIKYLEHRALEILR</sequence>
<dbReference type="EMBL" id="CP011367">
    <property type="protein sequence ID" value="AKJ94673.1"/>
    <property type="molecule type" value="Genomic_DNA"/>
</dbReference>
<evidence type="ECO:0000256" key="7">
    <source>
        <dbReference type="SAM" id="Phobius"/>
    </source>
</evidence>
<dbReference type="Proteomes" id="UP000064201">
    <property type="component" value="Chromosome"/>
</dbReference>
<evidence type="ECO:0000313" key="9">
    <source>
        <dbReference type="Proteomes" id="UP000064201"/>
    </source>
</evidence>
<dbReference type="PIRSF" id="PIRSF019239">
    <property type="entry name" value="MrpE"/>
    <property type="match status" value="1"/>
</dbReference>
<dbReference type="RefSeq" id="WP_047250919.1">
    <property type="nucleotide sequence ID" value="NZ_CP011367.1"/>
</dbReference>
<keyword evidence="6 7" id="KW-0472">Membrane</keyword>
<evidence type="ECO:0000313" key="8">
    <source>
        <dbReference type="EMBL" id="AKJ94673.1"/>
    </source>
</evidence>
<dbReference type="STRING" id="106634.TVD_04485"/>
<evidence type="ECO:0000256" key="3">
    <source>
        <dbReference type="ARBA" id="ARBA00022475"/>
    </source>
</evidence>
<evidence type="ECO:0000256" key="5">
    <source>
        <dbReference type="ARBA" id="ARBA00022989"/>
    </source>
</evidence>
<dbReference type="InterPro" id="IPR002758">
    <property type="entry name" value="Cation_antiport_E"/>
</dbReference>
<comment type="similarity">
    <text evidence="2">Belongs to the CPA3 antiporters (TC 2.A.63) subunit E family.</text>
</comment>
<keyword evidence="4 7" id="KW-0812">Transmembrane</keyword>
<dbReference type="AlphaFoldDB" id="A0A0G3G0G2"/>
<gene>
    <name evidence="8" type="ORF">TVD_04485</name>
</gene>
<dbReference type="PATRIC" id="fig|106634.4.peg.917"/>
<evidence type="ECO:0000256" key="1">
    <source>
        <dbReference type="ARBA" id="ARBA00004651"/>
    </source>
</evidence>
<keyword evidence="3" id="KW-1003">Cell membrane</keyword>
<proteinExistence type="inferred from homology"/>
<feature type="transmembrane region" description="Helical" evidence="7">
    <location>
        <begin position="12"/>
        <end position="37"/>
    </location>
</feature>
<organism evidence="8 9">
    <name type="scientific">Thioalkalivibrio versutus</name>
    <dbReference type="NCBI Taxonomy" id="106634"/>
    <lineage>
        <taxon>Bacteria</taxon>
        <taxon>Pseudomonadati</taxon>
        <taxon>Pseudomonadota</taxon>
        <taxon>Gammaproteobacteria</taxon>
        <taxon>Chromatiales</taxon>
        <taxon>Ectothiorhodospiraceae</taxon>
        <taxon>Thioalkalivibrio</taxon>
    </lineage>
</organism>
<dbReference type="GO" id="GO:0005886">
    <property type="term" value="C:plasma membrane"/>
    <property type="evidence" value="ECO:0007669"/>
    <property type="project" value="UniProtKB-SubCell"/>
</dbReference>
<feature type="transmembrane region" description="Helical" evidence="7">
    <location>
        <begin position="57"/>
        <end position="77"/>
    </location>
</feature>
<evidence type="ECO:0000256" key="4">
    <source>
        <dbReference type="ARBA" id="ARBA00022692"/>
    </source>
</evidence>
<dbReference type="PANTHER" id="PTHR34584">
    <property type="entry name" value="NA(+)/H(+) ANTIPORTER SUBUNIT E1"/>
    <property type="match status" value="1"/>
</dbReference>
<evidence type="ECO:0000256" key="2">
    <source>
        <dbReference type="ARBA" id="ARBA00006228"/>
    </source>
</evidence>
<keyword evidence="5 7" id="KW-1133">Transmembrane helix</keyword>
<accession>A0A0G3G0G2</accession>